<evidence type="ECO:0000256" key="1">
    <source>
        <dbReference type="ARBA" id="ARBA00023015"/>
    </source>
</evidence>
<accession>A0A6B8W0H5</accession>
<name>A0A6B8W0H5_9CORY</name>
<dbReference type="Proteomes" id="UP000424462">
    <property type="component" value="Chromosome"/>
</dbReference>
<dbReference type="InterPro" id="IPR041916">
    <property type="entry name" value="Anti_sigma_zinc_sf"/>
</dbReference>
<proteinExistence type="predicted"/>
<evidence type="ECO:0000259" key="3">
    <source>
        <dbReference type="Pfam" id="PF13490"/>
    </source>
</evidence>
<sequence>MMESKQRVKAKGKRFASVDHLGPEALAAYVDEELSAGATHRARVHLVHCPECRAEVRRQQGAAEAIRESNGFHQLRAPSDLMAKLAGIEKSCPEGPGAEGGVCEPESLLDKIDIMVRLVRRRQG</sequence>
<organism evidence="4 5">
    <name type="scientific">Corynebacterium occultum</name>
    <dbReference type="NCBI Taxonomy" id="2675219"/>
    <lineage>
        <taxon>Bacteria</taxon>
        <taxon>Bacillati</taxon>
        <taxon>Actinomycetota</taxon>
        <taxon>Actinomycetes</taxon>
        <taxon>Mycobacteriales</taxon>
        <taxon>Corynebacteriaceae</taxon>
        <taxon>Corynebacterium</taxon>
    </lineage>
</organism>
<evidence type="ECO:0000256" key="2">
    <source>
        <dbReference type="ARBA" id="ARBA00023163"/>
    </source>
</evidence>
<evidence type="ECO:0000313" key="5">
    <source>
        <dbReference type="Proteomes" id="UP000424462"/>
    </source>
</evidence>
<reference evidence="4 5" key="1">
    <citation type="submission" date="2019-11" db="EMBL/GenBank/DDBJ databases">
        <title>Complete genome sequence of Corynebacterium kalinowskii 1959, a novel Corynebacterium species isolated from soil of a small paddock in Vilsendorf, Germany.</title>
        <authorList>
            <person name="Schaffert L."/>
            <person name="Ruwe M."/>
            <person name="Milse J."/>
            <person name="Hanuschka K."/>
            <person name="Ortseifen V."/>
            <person name="Droste J."/>
            <person name="Brandt D."/>
            <person name="Schlueter L."/>
            <person name="Kutter Y."/>
            <person name="Vinke S."/>
            <person name="Viehoefer P."/>
            <person name="Jacob L."/>
            <person name="Luebke N.-C."/>
            <person name="Schulte-Berndt E."/>
            <person name="Hain C."/>
            <person name="Linder M."/>
            <person name="Schmidt P."/>
            <person name="Wollenschlaeger L."/>
            <person name="Luttermann T."/>
            <person name="Thieme E."/>
            <person name="Hassa J."/>
            <person name="Haak M."/>
            <person name="Wittchen M."/>
            <person name="Mentz A."/>
            <person name="Persicke M."/>
            <person name="Busche T."/>
            <person name="Ruckert C."/>
        </authorList>
    </citation>
    <scope>NUCLEOTIDE SEQUENCE [LARGE SCALE GENOMIC DNA]</scope>
    <source>
        <strain evidence="4 5">2039</strain>
    </source>
</reference>
<dbReference type="KEGG" id="cok:COCCU_05340"/>
<keyword evidence="1" id="KW-0805">Transcription regulation</keyword>
<dbReference type="EMBL" id="CP046455">
    <property type="protein sequence ID" value="QGU07014.1"/>
    <property type="molecule type" value="Genomic_DNA"/>
</dbReference>
<gene>
    <name evidence="4" type="primary">rseA</name>
    <name evidence="4" type="ORF">COCCU_05340</name>
</gene>
<dbReference type="AlphaFoldDB" id="A0A6B8W0H5"/>
<dbReference type="Pfam" id="PF13490">
    <property type="entry name" value="zf-HC2"/>
    <property type="match status" value="1"/>
</dbReference>
<feature type="domain" description="Putative zinc-finger" evidence="3">
    <location>
        <begin position="24"/>
        <end position="53"/>
    </location>
</feature>
<evidence type="ECO:0000313" key="4">
    <source>
        <dbReference type="EMBL" id="QGU07014.1"/>
    </source>
</evidence>
<keyword evidence="2" id="KW-0804">Transcription</keyword>
<keyword evidence="5" id="KW-1185">Reference proteome</keyword>
<dbReference type="Gene3D" id="1.10.10.1320">
    <property type="entry name" value="Anti-sigma factor, zinc-finger domain"/>
    <property type="match status" value="1"/>
</dbReference>
<dbReference type="InterPro" id="IPR027383">
    <property type="entry name" value="Znf_put"/>
</dbReference>
<protein>
    <submittedName>
        <fullName evidence="4">Anti-sigma-E factor RseA</fullName>
    </submittedName>
</protein>